<name>Q1IYS5_DEIGD</name>
<dbReference type="EMBL" id="CP000359">
    <property type="protein sequence ID" value="ABF45609.1"/>
    <property type="molecule type" value="Genomic_DNA"/>
</dbReference>
<feature type="transmembrane region" description="Helical" evidence="1">
    <location>
        <begin position="36"/>
        <end position="54"/>
    </location>
</feature>
<dbReference type="STRING" id="319795.Dgeo_1313"/>
<organism evidence="3 4">
    <name type="scientific">Deinococcus geothermalis (strain DSM 11300 / CIP 105573 / AG-3a)</name>
    <dbReference type="NCBI Taxonomy" id="319795"/>
    <lineage>
        <taxon>Bacteria</taxon>
        <taxon>Thermotogati</taxon>
        <taxon>Deinococcota</taxon>
        <taxon>Deinococci</taxon>
        <taxon>Deinococcales</taxon>
        <taxon>Deinococcaceae</taxon>
        <taxon>Deinococcus</taxon>
    </lineage>
</organism>
<reference evidence="3" key="1">
    <citation type="submission" date="2006-04" db="EMBL/GenBank/DDBJ databases">
        <title>Complete sequence of chromosome of Deinococcus geothermalis DSM 11300.</title>
        <authorList>
            <consortium name="US DOE Joint Genome Institute"/>
            <person name="Copeland A."/>
            <person name="Lucas S."/>
            <person name="Lapidus A."/>
            <person name="Barry K."/>
            <person name="Detter J.C."/>
            <person name="Glavina del Rio T."/>
            <person name="Hammon N."/>
            <person name="Israni S."/>
            <person name="Dalin E."/>
            <person name="Tice H."/>
            <person name="Pitluck S."/>
            <person name="Brettin T."/>
            <person name="Bruce D."/>
            <person name="Han C."/>
            <person name="Tapia R."/>
            <person name="Saunders E."/>
            <person name="Gilna P."/>
            <person name="Schmutz J."/>
            <person name="Larimer F."/>
            <person name="Land M."/>
            <person name="Hauser L."/>
            <person name="Kyrpides N."/>
            <person name="Kim E."/>
            <person name="Daly M.J."/>
            <person name="Fredrickson J.K."/>
            <person name="Makarova K.S."/>
            <person name="Gaidamakova E.K."/>
            <person name="Zhai M."/>
            <person name="Richardson P."/>
        </authorList>
    </citation>
    <scope>NUCLEOTIDE SEQUENCE</scope>
    <source>
        <strain evidence="3">DSM 11300</strain>
    </source>
</reference>
<feature type="transmembrane region" description="Helical" evidence="1">
    <location>
        <begin position="346"/>
        <end position="365"/>
    </location>
</feature>
<keyword evidence="1" id="KW-0812">Transmembrane</keyword>
<protein>
    <recommendedName>
        <fullName evidence="2">DUF1648 domain-containing protein</fullName>
    </recommendedName>
</protein>
<dbReference type="Proteomes" id="UP000002431">
    <property type="component" value="Chromosome"/>
</dbReference>
<keyword evidence="1" id="KW-0472">Membrane</keyword>
<evidence type="ECO:0000313" key="3">
    <source>
        <dbReference type="EMBL" id="ABF45609.1"/>
    </source>
</evidence>
<proteinExistence type="predicted"/>
<feature type="transmembrane region" description="Helical" evidence="1">
    <location>
        <begin position="214"/>
        <end position="237"/>
    </location>
</feature>
<dbReference type="PANTHER" id="PTHR37810">
    <property type="entry name" value="IMMUNITY PROTEIN SDPI"/>
    <property type="match status" value="1"/>
</dbReference>
<gene>
    <name evidence="3" type="ordered locus">Dgeo_1313</name>
</gene>
<accession>Q1IYS5</accession>
<dbReference type="HOGENOM" id="CLU_680987_0_0_0"/>
<feature type="transmembrane region" description="Helical" evidence="1">
    <location>
        <begin position="257"/>
        <end position="278"/>
    </location>
</feature>
<dbReference type="Pfam" id="PF13630">
    <property type="entry name" value="SdpI"/>
    <property type="match status" value="1"/>
</dbReference>
<dbReference type="InterPro" id="IPR012867">
    <property type="entry name" value="DUF1648"/>
</dbReference>
<dbReference type="PANTHER" id="PTHR37810:SF5">
    <property type="entry name" value="IMMUNITY PROTEIN SDPI"/>
    <property type="match status" value="1"/>
</dbReference>
<feature type="transmembrane region" description="Helical" evidence="1">
    <location>
        <begin position="160"/>
        <end position="180"/>
    </location>
</feature>
<evidence type="ECO:0000313" key="4">
    <source>
        <dbReference type="Proteomes" id="UP000002431"/>
    </source>
</evidence>
<feature type="transmembrane region" description="Helical" evidence="1">
    <location>
        <begin position="66"/>
        <end position="88"/>
    </location>
</feature>
<dbReference type="GO" id="GO:0009636">
    <property type="term" value="P:response to toxic substance"/>
    <property type="evidence" value="ECO:0007669"/>
    <property type="project" value="TreeGrafter"/>
</dbReference>
<dbReference type="InterPro" id="IPR025962">
    <property type="entry name" value="SdpI/YhfL"/>
</dbReference>
<dbReference type="RefSeq" id="WP_011530446.1">
    <property type="nucleotide sequence ID" value="NC_008025.1"/>
</dbReference>
<sequence length="404" mass="42620">MRQRRVDFLFLLGVVLTLALLGLAWGRVPAQEWLALLPLSVSSLLLGGLLAWLGRLEVEQRPVADAAAQALVLQAAVAAAAFAFAWSLPRALCVGTGLALVVMGNATSRARPGLWFGFRTRWALLSERAWYATQRQAAPALVSTGAVFTVFAALTPAPVLIPWVLPVGLLVLLAPVGISLHRASYRAYLADPERRPAFPGARRHLPPLTSVERLLLALMLGLPLLSLAACVVVLPWLPEQVPVHFDLAGRPDRYGSPLELLALPLVGLGLAGFFAAMMRFGSATPAQRHLLLLTGALAGALTAPLPLGVSGDMSLPLGLGHVLMLAVLALALLFPGPDGKRRPRLAAGLATLAALLLPTLCLLPDQAAQPVGILFLVFGGLLFLVPMLLYGVPQPTAGRSKRGG</sequence>
<evidence type="ECO:0000256" key="1">
    <source>
        <dbReference type="SAM" id="Phobius"/>
    </source>
</evidence>
<keyword evidence="4" id="KW-1185">Reference proteome</keyword>
<feature type="transmembrane region" description="Helical" evidence="1">
    <location>
        <begin position="290"/>
        <end position="309"/>
    </location>
</feature>
<keyword evidence="1" id="KW-1133">Transmembrane helix</keyword>
<feature type="domain" description="DUF1648" evidence="2">
    <location>
        <begin position="224"/>
        <end position="267"/>
    </location>
</feature>
<feature type="transmembrane region" description="Helical" evidence="1">
    <location>
        <begin position="371"/>
        <end position="392"/>
    </location>
</feature>
<evidence type="ECO:0000259" key="2">
    <source>
        <dbReference type="Pfam" id="PF07853"/>
    </source>
</evidence>
<dbReference type="KEGG" id="dge:Dgeo_1313"/>
<dbReference type="AlphaFoldDB" id="Q1IYS5"/>
<feature type="transmembrane region" description="Helical" evidence="1">
    <location>
        <begin position="315"/>
        <end position="334"/>
    </location>
</feature>
<dbReference type="Pfam" id="PF07853">
    <property type="entry name" value="DUF1648"/>
    <property type="match status" value="1"/>
</dbReference>